<keyword evidence="1" id="KW-0175">Coiled coil</keyword>
<evidence type="ECO:0000256" key="2">
    <source>
        <dbReference type="SAM" id="MobiDB-lite"/>
    </source>
</evidence>
<name>A0A6L2K5A4_TANCI</name>
<protein>
    <submittedName>
        <fullName evidence="3">Splicing factor</fullName>
    </submittedName>
</protein>
<feature type="coiled-coil region" evidence="1">
    <location>
        <begin position="91"/>
        <end position="144"/>
    </location>
</feature>
<reference evidence="3" key="1">
    <citation type="journal article" date="2019" name="Sci. Rep.">
        <title>Draft genome of Tanacetum cinerariifolium, the natural source of mosquito coil.</title>
        <authorList>
            <person name="Yamashiro T."/>
            <person name="Shiraishi A."/>
            <person name="Satake H."/>
            <person name="Nakayama K."/>
        </authorList>
    </citation>
    <scope>NUCLEOTIDE SEQUENCE</scope>
</reference>
<comment type="caution">
    <text evidence="3">The sequence shown here is derived from an EMBL/GenBank/DDBJ whole genome shotgun (WGS) entry which is preliminary data.</text>
</comment>
<dbReference type="AlphaFoldDB" id="A0A6L2K5A4"/>
<gene>
    <name evidence="3" type="ORF">Tci_015032</name>
</gene>
<organism evidence="3">
    <name type="scientific">Tanacetum cinerariifolium</name>
    <name type="common">Dalmatian daisy</name>
    <name type="synonym">Chrysanthemum cinerariifolium</name>
    <dbReference type="NCBI Taxonomy" id="118510"/>
    <lineage>
        <taxon>Eukaryota</taxon>
        <taxon>Viridiplantae</taxon>
        <taxon>Streptophyta</taxon>
        <taxon>Embryophyta</taxon>
        <taxon>Tracheophyta</taxon>
        <taxon>Spermatophyta</taxon>
        <taxon>Magnoliopsida</taxon>
        <taxon>eudicotyledons</taxon>
        <taxon>Gunneridae</taxon>
        <taxon>Pentapetalae</taxon>
        <taxon>asterids</taxon>
        <taxon>campanulids</taxon>
        <taxon>Asterales</taxon>
        <taxon>Asteraceae</taxon>
        <taxon>Asteroideae</taxon>
        <taxon>Anthemideae</taxon>
        <taxon>Anthemidinae</taxon>
        <taxon>Tanacetum</taxon>
    </lineage>
</organism>
<evidence type="ECO:0000313" key="3">
    <source>
        <dbReference type="EMBL" id="GEU43054.1"/>
    </source>
</evidence>
<evidence type="ECO:0000256" key="1">
    <source>
        <dbReference type="SAM" id="Coils"/>
    </source>
</evidence>
<proteinExistence type="predicted"/>
<accession>A0A6L2K5A4</accession>
<sequence length="208" mass="24885">MDTTRLVVTKNQFLKLPFKENHQAEQGSLYLELMHQQEVVAGVLKVKEVLDVVEIDLEEEIEVEDMYMLIELMDEDEIRVNLEYDYMEDLLDVEEDKRVQEEREYQERLDEEAFQEAMEQQMIYEQMDEERERHNKEEREWEERSYYTNPSNWTEEETMGSTYVQDGDVEVATIAQDKNKGKDIQEGINSQSAAKPVMKSKRLRQEEP</sequence>
<feature type="region of interest" description="Disordered" evidence="2">
    <location>
        <begin position="176"/>
        <end position="208"/>
    </location>
</feature>
<dbReference type="EMBL" id="BKCJ010001655">
    <property type="protein sequence ID" value="GEU43054.1"/>
    <property type="molecule type" value="Genomic_DNA"/>
</dbReference>